<feature type="non-terminal residue" evidence="2">
    <location>
        <position position="193"/>
    </location>
</feature>
<evidence type="ECO:0000313" key="2">
    <source>
        <dbReference type="EMBL" id="CAD6965293.1"/>
    </source>
</evidence>
<accession>A0A9N8MAK4</accession>
<keyword evidence="3" id="KW-1185">Reference proteome</keyword>
<proteinExistence type="predicted"/>
<dbReference type="Gene3D" id="2.130.10.10">
    <property type="entry name" value="YVTN repeat-like/Quinoprotein amine dehydrogenase"/>
    <property type="match status" value="1"/>
</dbReference>
<dbReference type="Pfam" id="PF20770">
    <property type="entry name" value="PAN2_N"/>
    <property type="match status" value="1"/>
</dbReference>
<reference evidence="2 3" key="1">
    <citation type="submission" date="2020-10" db="EMBL/GenBank/DDBJ databases">
        <authorList>
            <person name="Sedaghatjoo S."/>
        </authorList>
    </citation>
    <scope>NUCLEOTIDE SEQUENCE [LARGE SCALE GENOMIC DNA]</scope>
    <source>
        <strain evidence="2 3">LLFL</strain>
    </source>
</reference>
<dbReference type="InterPro" id="IPR015943">
    <property type="entry name" value="WD40/YVTN_repeat-like_dom_sf"/>
</dbReference>
<feature type="domain" description="PAN2-PAN3 deadenylation complex catalytic subunit PAN2 N-terminal" evidence="1">
    <location>
        <begin position="14"/>
        <end position="133"/>
    </location>
</feature>
<dbReference type="InterPro" id="IPR048841">
    <property type="entry name" value="PAN2_N"/>
</dbReference>
<comment type="caution">
    <text evidence="2">The sequence shown here is derived from an EMBL/GenBank/DDBJ whole genome shotgun (WGS) entry which is preliminary data.</text>
</comment>
<dbReference type="Proteomes" id="UP000836404">
    <property type="component" value="Unassembled WGS sequence"/>
</dbReference>
<dbReference type="InterPro" id="IPR050785">
    <property type="entry name" value="PAN2-PAN3_catalytic_subunit"/>
</dbReference>
<dbReference type="EMBL" id="CAJHJF010007980">
    <property type="protein sequence ID" value="CAD6965293.1"/>
    <property type="molecule type" value="Genomic_DNA"/>
</dbReference>
<dbReference type="PANTHER" id="PTHR15728">
    <property type="entry name" value="DEADENYLATION COMPLEX CATALYTIC SUBUNIT PAN2"/>
    <property type="match status" value="1"/>
</dbReference>
<dbReference type="GO" id="GO:0000289">
    <property type="term" value="P:nuclear-transcribed mRNA poly(A) tail shortening"/>
    <property type="evidence" value="ECO:0007669"/>
    <property type="project" value="TreeGrafter"/>
</dbReference>
<dbReference type="GO" id="GO:0000932">
    <property type="term" value="C:P-body"/>
    <property type="evidence" value="ECO:0007669"/>
    <property type="project" value="TreeGrafter"/>
</dbReference>
<name>A0A9N8MAK4_9BASI</name>
<gene>
    <name evidence="2" type="ORF">JKILLFL_G6560</name>
</gene>
<dbReference type="GO" id="GO:0031251">
    <property type="term" value="C:PAN complex"/>
    <property type="evidence" value="ECO:0007669"/>
    <property type="project" value="TreeGrafter"/>
</dbReference>
<evidence type="ECO:0000313" key="3">
    <source>
        <dbReference type="Proteomes" id="UP000836404"/>
    </source>
</evidence>
<dbReference type="PANTHER" id="PTHR15728:SF0">
    <property type="entry name" value="PAN2-PAN3 DEADENYLATION COMPLEX CATALYTIC SUBUNIT PAN2"/>
    <property type="match status" value="1"/>
</dbReference>
<dbReference type="AlphaFoldDB" id="A0A9N8MAK4"/>
<protein>
    <recommendedName>
        <fullName evidence="1">PAN2-PAN3 deadenylation complex catalytic subunit PAN2 N-terminal domain-containing protein</fullName>
    </recommendedName>
</protein>
<evidence type="ECO:0000259" key="1">
    <source>
        <dbReference type="Pfam" id="PF20770"/>
    </source>
</evidence>
<organism evidence="2 3">
    <name type="scientific">Tilletia laevis</name>
    <dbReference type="NCBI Taxonomy" id="157183"/>
    <lineage>
        <taxon>Eukaryota</taxon>
        <taxon>Fungi</taxon>
        <taxon>Dikarya</taxon>
        <taxon>Basidiomycota</taxon>
        <taxon>Ustilaginomycotina</taxon>
        <taxon>Exobasidiomycetes</taxon>
        <taxon>Tilletiales</taxon>
        <taxon>Tilletiaceae</taxon>
        <taxon>Tilletia</taxon>
    </lineage>
</organism>
<dbReference type="SUPFAM" id="SSF101908">
    <property type="entry name" value="Putative isomerase YbhE"/>
    <property type="match status" value="1"/>
</dbReference>
<sequence>NKNSSTITRTASAEASIVKLRKYTRLVCAGASDGSIQLRDPRSLKVEHRLAAHAGGLIDMAVEGNMIYSVGWTVRLGHPVPDAFVKVHDIRTNRSLVPLAFAAQGGPALLSIHPKQNSTIFVTGPQGQFQVVDVNSPGEGLFFQVSSAHGLSNPRVKSRSLMHRRFCFTDFNRIVCDLHGSLAFRRLPGLWRS</sequence>
<dbReference type="GO" id="GO:0004535">
    <property type="term" value="F:poly(A)-specific ribonuclease activity"/>
    <property type="evidence" value="ECO:0007669"/>
    <property type="project" value="TreeGrafter"/>
</dbReference>